<evidence type="ECO:0000313" key="1">
    <source>
        <dbReference type="EMBL" id="MBW4667632.1"/>
    </source>
</evidence>
<organism evidence="1 2">
    <name type="scientific">Cyanomargarita calcarea GSE-NOS-MK-12-04C</name>
    <dbReference type="NCBI Taxonomy" id="2839659"/>
    <lineage>
        <taxon>Bacteria</taxon>
        <taxon>Bacillati</taxon>
        <taxon>Cyanobacteriota</taxon>
        <taxon>Cyanophyceae</taxon>
        <taxon>Nostocales</taxon>
        <taxon>Cyanomargaritaceae</taxon>
        <taxon>Cyanomargarita</taxon>
    </lineage>
</organism>
<sequence length="125" mass="14334">MTRPLRHNLTRITGRCSPVRAIYKPNTFRVSQSLLNRFGVQAIAKRSLCALSPRQNWRIANRPATGVLVDNLIYCSLGASYMEQVKILIQNWIYRVSNISGYLTPLPMLPLEIAKKADRWENYGK</sequence>
<proteinExistence type="predicted"/>
<reference evidence="1" key="2">
    <citation type="journal article" date="2022" name="Microbiol. Resour. Announc.">
        <title>Metagenome Sequencing to Explore Phylogenomics of Terrestrial Cyanobacteria.</title>
        <authorList>
            <person name="Ward R.D."/>
            <person name="Stajich J.E."/>
            <person name="Johansen J.R."/>
            <person name="Huntemann M."/>
            <person name="Clum A."/>
            <person name="Foster B."/>
            <person name="Foster B."/>
            <person name="Roux S."/>
            <person name="Palaniappan K."/>
            <person name="Varghese N."/>
            <person name="Mukherjee S."/>
            <person name="Reddy T.B.K."/>
            <person name="Daum C."/>
            <person name="Copeland A."/>
            <person name="Chen I.A."/>
            <person name="Ivanova N.N."/>
            <person name="Kyrpides N.C."/>
            <person name="Shapiro N."/>
            <person name="Eloe-Fadrosh E.A."/>
            <person name="Pietrasiak N."/>
        </authorList>
    </citation>
    <scope>NUCLEOTIDE SEQUENCE</scope>
    <source>
        <strain evidence="1">GSE-NOS-MK-12-04C</strain>
    </source>
</reference>
<protein>
    <submittedName>
        <fullName evidence="1">Uncharacterized protein</fullName>
    </submittedName>
</protein>
<dbReference type="EMBL" id="JAHHGZ010000008">
    <property type="protein sequence ID" value="MBW4667632.1"/>
    <property type="molecule type" value="Genomic_DNA"/>
</dbReference>
<name>A0A951USC7_9CYAN</name>
<dbReference type="Proteomes" id="UP000729701">
    <property type="component" value="Unassembled WGS sequence"/>
</dbReference>
<accession>A0A951USC7</accession>
<reference evidence="1" key="1">
    <citation type="submission" date="2021-05" db="EMBL/GenBank/DDBJ databases">
        <authorList>
            <person name="Pietrasiak N."/>
            <person name="Ward R."/>
            <person name="Stajich J.E."/>
            <person name="Kurbessoian T."/>
        </authorList>
    </citation>
    <scope>NUCLEOTIDE SEQUENCE</scope>
    <source>
        <strain evidence="1">GSE-NOS-MK-12-04C</strain>
    </source>
</reference>
<gene>
    <name evidence="1" type="ORF">KME60_09395</name>
</gene>
<comment type="caution">
    <text evidence="1">The sequence shown here is derived from an EMBL/GenBank/DDBJ whole genome shotgun (WGS) entry which is preliminary data.</text>
</comment>
<evidence type="ECO:0000313" key="2">
    <source>
        <dbReference type="Proteomes" id="UP000729701"/>
    </source>
</evidence>
<dbReference type="AlphaFoldDB" id="A0A951USC7"/>